<dbReference type="GO" id="GO:0006614">
    <property type="term" value="P:SRP-dependent cotranslational protein targeting to membrane"/>
    <property type="evidence" value="ECO:0007669"/>
    <property type="project" value="UniProtKB-UniRule"/>
</dbReference>
<comment type="subunit">
    <text evidence="9 10">Heterodimer with SRP9; binds RNA as heterodimer. Component of a signal recognition particle (SRP) complex that consists of a 7SL RNA molecule of 300 nucleotides and six protein subunits: SRP72, SRP68, SRP54, SRP19, SRP14 and SRP9.</text>
</comment>
<comment type="caution">
    <text evidence="11">The sequence shown here is derived from an EMBL/GenBank/DDBJ whole genome shotgun (WGS) entry which is preliminary data.</text>
</comment>
<dbReference type="Proteomes" id="UP001166674">
    <property type="component" value="Unassembled WGS sequence"/>
</dbReference>
<organism evidence="11 12">
    <name type="scientific">Sciurus carolinensis</name>
    <name type="common">Eastern gray squirrel</name>
    <dbReference type="NCBI Taxonomy" id="30640"/>
    <lineage>
        <taxon>Eukaryota</taxon>
        <taxon>Metazoa</taxon>
        <taxon>Chordata</taxon>
        <taxon>Craniata</taxon>
        <taxon>Vertebrata</taxon>
        <taxon>Euteleostomi</taxon>
        <taxon>Mammalia</taxon>
        <taxon>Eutheria</taxon>
        <taxon>Euarchontoglires</taxon>
        <taxon>Glires</taxon>
        <taxon>Rodentia</taxon>
        <taxon>Sciuromorpha</taxon>
        <taxon>Sciuridae</taxon>
        <taxon>Sciurinae</taxon>
        <taxon>Sciurini</taxon>
        <taxon>Sciurus</taxon>
    </lineage>
</organism>
<gene>
    <name evidence="11" type="ORF">SUZIE_148400</name>
</gene>
<proteinExistence type="inferred from homology"/>
<name>A0AA41MUP4_SCICA</name>
<dbReference type="InterPro" id="IPR009018">
    <property type="entry name" value="Signal_recog_particle_SRP9/14"/>
</dbReference>
<dbReference type="InterPro" id="IPR003210">
    <property type="entry name" value="Signal_recog_particle_SRP14"/>
</dbReference>
<dbReference type="Gene3D" id="3.30.720.10">
    <property type="entry name" value="Signal recognition particle alu RNA binding heterodimer, srp9/1"/>
    <property type="match status" value="1"/>
</dbReference>
<evidence type="ECO:0000256" key="10">
    <source>
        <dbReference type="RuleBase" id="RU368100"/>
    </source>
</evidence>
<keyword evidence="4 10" id="KW-0963">Cytoplasm</keyword>
<keyword evidence="5 10" id="KW-0694">RNA-binding</keyword>
<sequence>MYITLKKYEPGTKPAPRKGSMKDIEPSENKCLWRGTDGKKISTMLSTKEERKFQIVSSNY</sequence>
<dbReference type="GO" id="GO:0030942">
    <property type="term" value="F:endoplasmic reticulum signal peptide binding"/>
    <property type="evidence" value="ECO:0007669"/>
    <property type="project" value="UniProtKB-UniRule"/>
</dbReference>
<evidence type="ECO:0000256" key="8">
    <source>
        <dbReference type="ARBA" id="ARBA00045462"/>
    </source>
</evidence>
<comment type="similarity">
    <text evidence="2 10">Belongs to the SRP14 family.</text>
</comment>
<dbReference type="GO" id="GO:0008312">
    <property type="term" value="F:7S RNA binding"/>
    <property type="evidence" value="ECO:0007669"/>
    <property type="project" value="UniProtKB-UniRule"/>
</dbReference>
<keyword evidence="12" id="KW-1185">Reference proteome</keyword>
<dbReference type="SUPFAM" id="SSF54762">
    <property type="entry name" value="Signal recognition particle alu RNA binding heterodimer, SRP9/14"/>
    <property type="match status" value="1"/>
</dbReference>
<evidence type="ECO:0000313" key="12">
    <source>
        <dbReference type="Proteomes" id="UP001166674"/>
    </source>
</evidence>
<evidence type="ECO:0000256" key="9">
    <source>
        <dbReference type="ARBA" id="ARBA00046890"/>
    </source>
</evidence>
<comment type="function">
    <text evidence="8 10">Component of the signal recognition particle (SRP) complex, a ribonucleoprotein complex that mediates the cotranslational targeting of secretory and membrane proteins to the endoplasmic reticulum (ER). SRP9 together with SRP14 and the Alu portion of the SRP RNA, constitutes the elongation arrest domain of SRP. The complex of SRP9 and SRP14 is required for SRP RNA binding.</text>
</comment>
<keyword evidence="6 10" id="KW-0733">Signal recognition particle</keyword>
<evidence type="ECO:0000256" key="5">
    <source>
        <dbReference type="ARBA" id="ARBA00022884"/>
    </source>
</evidence>
<keyword evidence="7 10" id="KW-0687">Ribonucleoprotein</keyword>
<evidence type="ECO:0000256" key="7">
    <source>
        <dbReference type="ARBA" id="ARBA00023274"/>
    </source>
</evidence>
<evidence type="ECO:0000256" key="2">
    <source>
        <dbReference type="ARBA" id="ARBA00010349"/>
    </source>
</evidence>
<evidence type="ECO:0000256" key="3">
    <source>
        <dbReference type="ARBA" id="ARBA00017926"/>
    </source>
</evidence>
<evidence type="ECO:0000313" key="11">
    <source>
        <dbReference type="EMBL" id="MBZ3878530.1"/>
    </source>
</evidence>
<evidence type="ECO:0000256" key="4">
    <source>
        <dbReference type="ARBA" id="ARBA00022490"/>
    </source>
</evidence>
<evidence type="ECO:0000256" key="1">
    <source>
        <dbReference type="ARBA" id="ARBA00004496"/>
    </source>
</evidence>
<reference evidence="11" key="1">
    <citation type="submission" date="2020-03" db="EMBL/GenBank/DDBJ databases">
        <title>Studies in the Genomics of Life Span.</title>
        <authorList>
            <person name="Glass D."/>
        </authorList>
    </citation>
    <scope>NUCLEOTIDE SEQUENCE</scope>
    <source>
        <strain evidence="11">SUZIE</strain>
        <tissue evidence="11">Muscle</tissue>
    </source>
</reference>
<dbReference type="PANTHER" id="PTHR12013">
    <property type="entry name" value="SIGNAL RECOGNITION PARTICLE 14 KD PROTEIN"/>
    <property type="match status" value="1"/>
</dbReference>
<dbReference type="AlphaFoldDB" id="A0AA41MUP4"/>
<accession>A0AA41MUP4</accession>
<dbReference type="GO" id="GO:0005786">
    <property type="term" value="C:signal recognition particle, endoplasmic reticulum targeting"/>
    <property type="evidence" value="ECO:0007669"/>
    <property type="project" value="UniProtKB-UniRule"/>
</dbReference>
<protein>
    <recommendedName>
        <fullName evidence="3 10">Signal recognition particle 14 kDa protein</fullName>
        <shortName evidence="10">SRP14</shortName>
    </recommendedName>
</protein>
<evidence type="ECO:0000256" key="6">
    <source>
        <dbReference type="ARBA" id="ARBA00023135"/>
    </source>
</evidence>
<dbReference type="EMBL" id="JAATJV010330100">
    <property type="protein sequence ID" value="MBZ3878530.1"/>
    <property type="molecule type" value="Genomic_DNA"/>
</dbReference>
<comment type="subcellular location">
    <subcellularLocation>
        <location evidence="1 10">Cytoplasm</location>
    </subcellularLocation>
</comment>